<dbReference type="EMBL" id="KZ679011">
    <property type="protein sequence ID" value="PSS18325.1"/>
    <property type="molecule type" value="Genomic_DNA"/>
</dbReference>
<dbReference type="STRING" id="857342.A0A2T3B193"/>
<dbReference type="GO" id="GO:0005524">
    <property type="term" value="F:ATP binding"/>
    <property type="evidence" value="ECO:0007669"/>
    <property type="project" value="InterPro"/>
</dbReference>
<reference evidence="3 4" key="1">
    <citation type="journal article" date="2018" name="New Phytol.">
        <title>Comparative genomics and transcriptomics depict ericoid mycorrhizal fungi as versatile saprotrophs and plant mutualists.</title>
        <authorList>
            <person name="Martino E."/>
            <person name="Morin E."/>
            <person name="Grelet G.A."/>
            <person name="Kuo A."/>
            <person name="Kohler A."/>
            <person name="Daghino S."/>
            <person name="Barry K.W."/>
            <person name="Cichocki N."/>
            <person name="Clum A."/>
            <person name="Dockter R.B."/>
            <person name="Hainaut M."/>
            <person name="Kuo R.C."/>
            <person name="LaButti K."/>
            <person name="Lindahl B.D."/>
            <person name="Lindquist E.A."/>
            <person name="Lipzen A."/>
            <person name="Khouja H.R."/>
            <person name="Magnuson J."/>
            <person name="Murat C."/>
            <person name="Ohm R.A."/>
            <person name="Singer S.W."/>
            <person name="Spatafora J.W."/>
            <person name="Wang M."/>
            <person name="Veneault-Fourrey C."/>
            <person name="Henrissat B."/>
            <person name="Grigoriev I.V."/>
            <person name="Martin F.M."/>
            <person name="Perotto S."/>
        </authorList>
    </citation>
    <scope>NUCLEOTIDE SEQUENCE [LARGE SCALE GENOMIC DNA]</scope>
    <source>
        <strain evidence="3 4">ATCC 22711</strain>
    </source>
</reference>
<dbReference type="GO" id="GO:0004672">
    <property type="term" value="F:protein kinase activity"/>
    <property type="evidence" value="ECO:0007669"/>
    <property type="project" value="InterPro"/>
</dbReference>
<dbReference type="InParanoid" id="A0A2T3B193"/>
<evidence type="ECO:0000256" key="1">
    <source>
        <dbReference type="SAM" id="MobiDB-lite"/>
    </source>
</evidence>
<dbReference type="RefSeq" id="XP_024720677.1">
    <property type="nucleotide sequence ID" value="XM_024863985.1"/>
</dbReference>
<evidence type="ECO:0000259" key="2">
    <source>
        <dbReference type="PROSITE" id="PS50011"/>
    </source>
</evidence>
<feature type="region of interest" description="Disordered" evidence="1">
    <location>
        <begin position="1"/>
        <end position="26"/>
    </location>
</feature>
<gene>
    <name evidence="3" type="ORF">M430DRAFT_18928</name>
</gene>
<dbReference type="Gene3D" id="1.10.510.10">
    <property type="entry name" value="Transferase(Phosphotransferase) domain 1"/>
    <property type="match status" value="1"/>
</dbReference>
<sequence>MESKSRRRTRFGEGQGSNSKDLLVDADTKRTTKFSGGTGLLALSLQTKGKLSGIGKVEAEDTIHVPRLPLKANLPTSTPSKPPPTRNESPWNTYTKLLPVKMVIVKKLAAKKIPSDFAKEIAKCQHENLLSALELYKYEGSFFIITDYTAATLKQIIGSSSRPLNEIHISAICQQGSFPLRVLHGMQHLSTFGLAHQKLNSSRILFMPENPVFPEKSGLVKIAHFDECQLVQLISARPLGTIAFEMMEGGSRPEREDKLVLSHPEQWSPQASNFLYATQWGTLKDIEEHEFVNRDVSPTVMVPFIEHARWDYVESLNLLKY</sequence>
<dbReference type="InterPro" id="IPR000719">
    <property type="entry name" value="Prot_kinase_dom"/>
</dbReference>
<proteinExistence type="predicted"/>
<accession>A0A2T3B193</accession>
<dbReference type="OrthoDB" id="3432205at2759"/>
<protein>
    <recommendedName>
        <fullName evidence="2">Protein kinase domain-containing protein</fullName>
    </recommendedName>
</protein>
<feature type="domain" description="Protein kinase" evidence="2">
    <location>
        <begin position="40"/>
        <end position="321"/>
    </location>
</feature>
<feature type="region of interest" description="Disordered" evidence="1">
    <location>
        <begin position="68"/>
        <end position="90"/>
    </location>
</feature>
<evidence type="ECO:0000313" key="3">
    <source>
        <dbReference type="EMBL" id="PSS18325.1"/>
    </source>
</evidence>
<name>A0A2T3B193_AMORE</name>
<evidence type="ECO:0000313" key="4">
    <source>
        <dbReference type="Proteomes" id="UP000241818"/>
    </source>
</evidence>
<dbReference type="SUPFAM" id="SSF56112">
    <property type="entry name" value="Protein kinase-like (PK-like)"/>
    <property type="match status" value="1"/>
</dbReference>
<dbReference type="PROSITE" id="PS50011">
    <property type="entry name" value="PROTEIN_KINASE_DOM"/>
    <property type="match status" value="1"/>
</dbReference>
<keyword evidence="4" id="KW-1185">Reference proteome</keyword>
<dbReference type="Proteomes" id="UP000241818">
    <property type="component" value="Unassembled WGS sequence"/>
</dbReference>
<organism evidence="3 4">
    <name type="scientific">Amorphotheca resinae ATCC 22711</name>
    <dbReference type="NCBI Taxonomy" id="857342"/>
    <lineage>
        <taxon>Eukaryota</taxon>
        <taxon>Fungi</taxon>
        <taxon>Dikarya</taxon>
        <taxon>Ascomycota</taxon>
        <taxon>Pezizomycotina</taxon>
        <taxon>Leotiomycetes</taxon>
        <taxon>Helotiales</taxon>
        <taxon>Amorphothecaceae</taxon>
        <taxon>Amorphotheca</taxon>
    </lineage>
</organism>
<dbReference type="InterPro" id="IPR011009">
    <property type="entry name" value="Kinase-like_dom_sf"/>
</dbReference>
<dbReference type="GeneID" id="36572066"/>
<dbReference type="AlphaFoldDB" id="A0A2T3B193"/>